<evidence type="ECO:0000256" key="1">
    <source>
        <dbReference type="ARBA" id="ARBA00010928"/>
    </source>
</evidence>
<dbReference type="EMBL" id="AP022593">
    <property type="protein sequence ID" value="BBY52490.1"/>
    <property type="molecule type" value="Genomic_DNA"/>
</dbReference>
<dbReference type="GO" id="GO:0000166">
    <property type="term" value="F:nucleotide binding"/>
    <property type="evidence" value="ECO:0007669"/>
    <property type="project" value="InterPro"/>
</dbReference>
<dbReference type="SUPFAM" id="SSF51735">
    <property type="entry name" value="NAD(P)-binding Rossmann-fold domains"/>
    <property type="match status" value="1"/>
</dbReference>
<keyword evidence="2" id="KW-0560">Oxidoreductase</keyword>
<dbReference type="AlphaFoldDB" id="A0A7I7S7P1"/>
<evidence type="ECO:0000256" key="2">
    <source>
        <dbReference type="ARBA" id="ARBA00023002"/>
    </source>
</evidence>
<dbReference type="Pfam" id="PF22725">
    <property type="entry name" value="GFO_IDH_MocA_C3"/>
    <property type="match status" value="1"/>
</dbReference>
<name>A0A7I7S7P1_9MYCO</name>
<gene>
    <name evidence="5" type="ORF">MARA_59580</name>
</gene>
<feature type="domain" description="Gfo/Idh/MocA-like oxidoreductase N-terminal" evidence="3">
    <location>
        <begin position="3"/>
        <end position="122"/>
    </location>
</feature>
<protein>
    <submittedName>
        <fullName evidence="5">Oxidoreductase</fullName>
    </submittedName>
</protein>
<geneLocation type="plasmid" evidence="6">
    <name>pjcm18538 dna</name>
</geneLocation>
<dbReference type="Gene3D" id="3.30.360.10">
    <property type="entry name" value="Dihydrodipicolinate Reductase, domain 2"/>
    <property type="match status" value="1"/>
</dbReference>
<dbReference type="Proteomes" id="UP000467428">
    <property type="component" value="Chromosome"/>
</dbReference>
<dbReference type="PANTHER" id="PTHR22604">
    <property type="entry name" value="OXIDOREDUCTASES"/>
    <property type="match status" value="1"/>
</dbReference>
<dbReference type="InterPro" id="IPR050984">
    <property type="entry name" value="Gfo/Idh/MocA_domain"/>
</dbReference>
<dbReference type="Gene3D" id="3.40.50.720">
    <property type="entry name" value="NAD(P)-binding Rossmann-like Domain"/>
    <property type="match status" value="1"/>
</dbReference>
<organism evidence="5 6">
    <name type="scientific">Mycolicibacterium arabiense</name>
    <dbReference type="NCBI Taxonomy" id="1286181"/>
    <lineage>
        <taxon>Bacteria</taxon>
        <taxon>Bacillati</taxon>
        <taxon>Actinomycetota</taxon>
        <taxon>Actinomycetes</taxon>
        <taxon>Mycobacteriales</taxon>
        <taxon>Mycobacteriaceae</taxon>
        <taxon>Mycolicibacterium</taxon>
    </lineage>
</organism>
<sequence>MSIRIGILGASRIAESAIVGPAAELGHRLVAVAARERSRAEVFAEKYGVERVVGSYQDVIDDADVDVVYNPLANGLHAPWNLAAIAAGKPVLSEKPFARNKSEAAEVTEAAAAAGVTVLEGFHYYFHPLTQRAFDLAADGTLGEVTRVEVHMAMPAPPESDPRWSYDLAGGALMDLGCYGLHVMRSLGRLSVPGIEGVPAVARARAETRAADVDARCDVEAEFPGGATGLSTNSMLADDYSFEYRIIGTAGDVHVHDFIRPHVDDRLTLRTASGTTVERLGARPTYTYQLEAFAAHVESGAALPFGADDAVANMALVDDAYLAAGLPVR</sequence>
<dbReference type="PANTHER" id="PTHR22604:SF105">
    <property type="entry name" value="TRANS-1,2-DIHYDROBENZENE-1,2-DIOL DEHYDROGENASE"/>
    <property type="match status" value="1"/>
</dbReference>
<dbReference type="KEGG" id="marz:MARA_59580"/>
<dbReference type="InterPro" id="IPR055170">
    <property type="entry name" value="GFO_IDH_MocA-like_dom"/>
</dbReference>
<evidence type="ECO:0000313" key="5">
    <source>
        <dbReference type="EMBL" id="BBY52490.1"/>
    </source>
</evidence>
<evidence type="ECO:0000259" key="4">
    <source>
        <dbReference type="Pfam" id="PF22725"/>
    </source>
</evidence>
<proteinExistence type="inferred from homology"/>
<feature type="domain" description="GFO/IDH/MocA-like oxidoreductase" evidence="4">
    <location>
        <begin position="131"/>
        <end position="253"/>
    </location>
</feature>
<accession>A0A7I7S7P1</accession>
<comment type="similarity">
    <text evidence="1">Belongs to the Gfo/Idh/MocA family.</text>
</comment>
<dbReference type="InterPro" id="IPR000683">
    <property type="entry name" value="Gfo/Idh/MocA-like_OxRdtase_N"/>
</dbReference>
<reference evidence="5 6" key="1">
    <citation type="journal article" date="2019" name="Emerg. Microbes Infect.">
        <title>Comprehensive subspecies identification of 175 nontuberculous mycobacteria species based on 7547 genomic profiles.</title>
        <authorList>
            <person name="Matsumoto Y."/>
            <person name="Kinjo T."/>
            <person name="Motooka D."/>
            <person name="Nabeya D."/>
            <person name="Jung N."/>
            <person name="Uechi K."/>
            <person name="Horii T."/>
            <person name="Iida T."/>
            <person name="Fujita J."/>
            <person name="Nakamura S."/>
        </authorList>
    </citation>
    <scope>NUCLEOTIDE SEQUENCE [LARGE SCALE GENOMIC DNA]</scope>
    <source>
        <strain evidence="5 6">JCM 18538</strain>
    </source>
</reference>
<dbReference type="GO" id="GO:0016491">
    <property type="term" value="F:oxidoreductase activity"/>
    <property type="evidence" value="ECO:0007669"/>
    <property type="project" value="UniProtKB-KW"/>
</dbReference>
<dbReference type="InterPro" id="IPR036291">
    <property type="entry name" value="NAD(P)-bd_dom_sf"/>
</dbReference>
<evidence type="ECO:0000259" key="3">
    <source>
        <dbReference type="Pfam" id="PF01408"/>
    </source>
</evidence>
<evidence type="ECO:0000313" key="6">
    <source>
        <dbReference type="Proteomes" id="UP000467428"/>
    </source>
</evidence>
<dbReference type="SUPFAM" id="SSF55347">
    <property type="entry name" value="Glyceraldehyde-3-phosphate dehydrogenase-like, C-terminal domain"/>
    <property type="match status" value="1"/>
</dbReference>
<dbReference type="RefSeq" id="WP_163924334.1">
    <property type="nucleotide sequence ID" value="NZ_AP022593.1"/>
</dbReference>
<dbReference type="Pfam" id="PF01408">
    <property type="entry name" value="GFO_IDH_MocA"/>
    <property type="match status" value="1"/>
</dbReference>
<keyword evidence="6" id="KW-1185">Reference proteome</keyword>